<feature type="compositionally biased region" description="Basic and acidic residues" evidence="1">
    <location>
        <begin position="46"/>
        <end position="57"/>
    </location>
</feature>
<dbReference type="EMBL" id="CCMZ01000035">
    <property type="protein sequence ID" value="CDX24527.1"/>
    <property type="molecule type" value="Genomic_DNA"/>
</dbReference>
<organism evidence="2 3">
    <name type="scientific">Mesorhizobium plurifarium</name>
    <dbReference type="NCBI Taxonomy" id="69974"/>
    <lineage>
        <taxon>Bacteria</taxon>
        <taxon>Pseudomonadati</taxon>
        <taxon>Pseudomonadota</taxon>
        <taxon>Alphaproteobacteria</taxon>
        <taxon>Hyphomicrobiales</taxon>
        <taxon>Phyllobacteriaceae</taxon>
        <taxon>Mesorhizobium</taxon>
    </lineage>
</organism>
<protein>
    <submittedName>
        <fullName evidence="2">Uncharacterized protein</fullName>
    </submittedName>
</protein>
<gene>
    <name evidence="2" type="ORF">MPL3356_400113</name>
</gene>
<reference evidence="3" key="1">
    <citation type="submission" date="2014-08" db="EMBL/GenBank/DDBJ databases">
        <authorList>
            <person name="Moulin L."/>
        </authorList>
    </citation>
    <scope>NUCLEOTIDE SEQUENCE [LARGE SCALE GENOMIC DNA]</scope>
</reference>
<feature type="region of interest" description="Disordered" evidence="1">
    <location>
        <begin position="39"/>
        <end position="77"/>
    </location>
</feature>
<evidence type="ECO:0000256" key="1">
    <source>
        <dbReference type="SAM" id="MobiDB-lite"/>
    </source>
</evidence>
<dbReference type="Proteomes" id="UP000045285">
    <property type="component" value="Unassembled WGS sequence"/>
</dbReference>
<sequence>MHMPVMVAHRSAACFPARQMWASTLKRNAFALKAWSAGQDGCRSMGDGEKEDRDSHGGVRRARPRRAIGRSLSVSHR</sequence>
<dbReference type="AlphaFoldDB" id="A0A090G0D6"/>
<evidence type="ECO:0000313" key="2">
    <source>
        <dbReference type="EMBL" id="CDX24527.1"/>
    </source>
</evidence>
<feature type="compositionally biased region" description="Basic residues" evidence="1">
    <location>
        <begin position="58"/>
        <end position="68"/>
    </location>
</feature>
<keyword evidence="3" id="KW-1185">Reference proteome</keyword>
<proteinExistence type="predicted"/>
<evidence type="ECO:0000313" key="3">
    <source>
        <dbReference type="Proteomes" id="UP000045285"/>
    </source>
</evidence>
<accession>A0A090G0D6</accession>
<name>A0A090G0D6_MESPL</name>